<evidence type="ECO:0008006" key="4">
    <source>
        <dbReference type="Google" id="ProtNLM"/>
    </source>
</evidence>
<dbReference type="AlphaFoldDB" id="A0A7Y9IR95"/>
<dbReference type="PANTHER" id="PTHR36195">
    <property type="entry name" value="DOMAIN PROTEIN, PUTATIVE (AFU_ORTHOLOGUE AFUA_5G01990)-RELATED-RELATED"/>
    <property type="match status" value="1"/>
</dbReference>
<name>A0A7Y9IR95_9BURK</name>
<dbReference type="GO" id="GO:0020037">
    <property type="term" value="F:heme binding"/>
    <property type="evidence" value="ECO:0007669"/>
    <property type="project" value="InterPro"/>
</dbReference>
<organism evidence="2 3">
    <name type="scientific">Pigmentiphaga litoralis</name>
    <dbReference type="NCBI Taxonomy" id="516702"/>
    <lineage>
        <taxon>Bacteria</taxon>
        <taxon>Pseudomonadati</taxon>
        <taxon>Pseudomonadota</taxon>
        <taxon>Betaproteobacteria</taxon>
        <taxon>Burkholderiales</taxon>
        <taxon>Alcaligenaceae</taxon>
        <taxon>Pigmentiphaga</taxon>
    </lineage>
</organism>
<dbReference type="RefSeq" id="WP_179583521.1">
    <property type="nucleotide sequence ID" value="NZ_JACBYR010000001.1"/>
</dbReference>
<protein>
    <recommendedName>
        <fullName evidence="4">Catalase</fullName>
    </recommendedName>
</protein>
<sequence>MTASFPQSPTAADPIRYRADLEQPEPDEAETIQGLTDALHKVSATVYEDSGHAERSVHAKSHALLRGVLQVDAGLPATLAQGIFKTPGSFEVVMRFSTNPGDILNDKVSTPRGLAVKVLGVEGDRLPGSEEDTSQDFVMQNAKAFTVPTPKAFLKNLKMLAGTTDKAPGMKQALSAVLRGLEKGIEAVGGESGTIKSLGGHPLTNLLGETYTTVVPLRYGDYVAKIAVVPVSPGLVALKDAPVDLDDKPDGLREAMQTFFATQSAEWEIQVQLCTNLETMPIEDASKEWPEDESPFVRVATLRVDPQPAWTDARHARVDDGMAFGPWKGVVEHQPLGGVMRARKSTYKHSMDFRSQANGCPMHRLEKTADLPD</sequence>
<dbReference type="InterPro" id="IPR020835">
    <property type="entry name" value="Catalase_sf"/>
</dbReference>
<dbReference type="PANTHER" id="PTHR36195:SF4">
    <property type="entry name" value="DOMAIN PROTEIN, PUTATIVE (AFU_ORTHOLOGUE AFUA_5G01990)-RELATED"/>
    <property type="match status" value="1"/>
</dbReference>
<comment type="function">
    <text evidence="1">Decomposes hydrogen peroxide into water and oxygen; serves to protect cells from the toxic effects of hydrogen peroxide.</text>
</comment>
<comment type="caution">
    <text evidence="2">The sequence shown here is derived from an EMBL/GenBank/DDBJ whole genome shotgun (WGS) entry which is preliminary data.</text>
</comment>
<evidence type="ECO:0000313" key="2">
    <source>
        <dbReference type="EMBL" id="NYE81486.1"/>
    </source>
</evidence>
<evidence type="ECO:0000256" key="1">
    <source>
        <dbReference type="ARBA" id="ARBA00002974"/>
    </source>
</evidence>
<keyword evidence="3" id="KW-1185">Reference proteome</keyword>
<reference evidence="2 3" key="1">
    <citation type="submission" date="2020-07" db="EMBL/GenBank/DDBJ databases">
        <title>Genomic Encyclopedia of Type Strains, Phase IV (KMG-V): Genome sequencing to study the core and pangenomes of soil and plant-associated prokaryotes.</title>
        <authorList>
            <person name="Whitman W."/>
        </authorList>
    </citation>
    <scope>NUCLEOTIDE SEQUENCE [LARGE SCALE GENOMIC DNA]</scope>
    <source>
        <strain evidence="2 3">SAS40</strain>
    </source>
</reference>
<dbReference type="Gene3D" id="2.40.180.10">
    <property type="entry name" value="Catalase core domain"/>
    <property type="match status" value="1"/>
</dbReference>
<dbReference type="Proteomes" id="UP000542125">
    <property type="component" value="Unassembled WGS sequence"/>
</dbReference>
<dbReference type="CDD" id="cd08152">
    <property type="entry name" value="y4iL_like"/>
    <property type="match status" value="1"/>
</dbReference>
<proteinExistence type="predicted"/>
<dbReference type="SUPFAM" id="SSF56634">
    <property type="entry name" value="Heme-dependent catalase-like"/>
    <property type="match status" value="1"/>
</dbReference>
<evidence type="ECO:0000313" key="3">
    <source>
        <dbReference type="Proteomes" id="UP000542125"/>
    </source>
</evidence>
<gene>
    <name evidence="2" type="ORF">FHW18_000757</name>
</gene>
<dbReference type="EMBL" id="JACBYR010000001">
    <property type="protein sequence ID" value="NYE81486.1"/>
    <property type="molecule type" value="Genomic_DNA"/>
</dbReference>
<accession>A0A7Y9IR95</accession>